<evidence type="ECO:0000313" key="5">
    <source>
        <dbReference type="Proteomes" id="UP000823388"/>
    </source>
</evidence>
<keyword evidence="2" id="KW-0812">Transmembrane</keyword>
<gene>
    <name evidence="4" type="ORF">PVAP13_8NG185400</name>
</gene>
<dbReference type="InterPro" id="IPR025315">
    <property type="entry name" value="DUF4220"/>
</dbReference>
<dbReference type="InterPro" id="IPR007658">
    <property type="entry name" value="DUF594"/>
</dbReference>
<accession>A0A8T0P3F7</accession>
<dbReference type="OrthoDB" id="627696at2759"/>
<feature type="transmembrane region" description="Helical" evidence="2">
    <location>
        <begin position="386"/>
        <end position="405"/>
    </location>
</feature>
<feature type="transmembrane region" description="Helical" evidence="2">
    <location>
        <begin position="344"/>
        <end position="365"/>
    </location>
</feature>
<evidence type="ECO:0000256" key="2">
    <source>
        <dbReference type="SAM" id="Phobius"/>
    </source>
</evidence>
<dbReference type="EMBL" id="CM029052">
    <property type="protein sequence ID" value="KAG2556721.1"/>
    <property type="molecule type" value="Genomic_DNA"/>
</dbReference>
<feature type="transmembrane region" description="Helical" evidence="2">
    <location>
        <begin position="72"/>
        <end position="89"/>
    </location>
</feature>
<protein>
    <recommendedName>
        <fullName evidence="3">DUF4220 domain-containing protein</fullName>
    </recommendedName>
</protein>
<feature type="transmembrane region" description="Helical" evidence="2">
    <location>
        <begin position="101"/>
        <end position="120"/>
    </location>
</feature>
<keyword evidence="2" id="KW-1133">Transmembrane helix</keyword>
<keyword evidence="2" id="KW-0472">Membrane</keyword>
<name>A0A8T0P3F7_PANVG</name>
<dbReference type="EMBL" id="CM029052">
    <property type="protein sequence ID" value="KAG2556720.1"/>
    <property type="molecule type" value="Genomic_DNA"/>
</dbReference>
<feature type="region of interest" description="Disordered" evidence="1">
    <location>
        <begin position="737"/>
        <end position="804"/>
    </location>
</feature>
<evidence type="ECO:0000256" key="1">
    <source>
        <dbReference type="SAM" id="MobiDB-lite"/>
    </source>
</evidence>
<proteinExistence type="predicted"/>
<organism evidence="4 5">
    <name type="scientific">Panicum virgatum</name>
    <name type="common">Blackwell switchgrass</name>
    <dbReference type="NCBI Taxonomy" id="38727"/>
    <lineage>
        <taxon>Eukaryota</taxon>
        <taxon>Viridiplantae</taxon>
        <taxon>Streptophyta</taxon>
        <taxon>Embryophyta</taxon>
        <taxon>Tracheophyta</taxon>
        <taxon>Spermatophyta</taxon>
        <taxon>Magnoliopsida</taxon>
        <taxon>Liliopsida</taxon>
        <taxon>Poales</taxon>
        <taxon>Poaceae</taxon>
        <taxon>PACMAD clade</taxon>
        <taxon>Panicoideae</taxon>
        <taxon>Panicodae</taxon>
        <taxon>Paniceae</taxon>
        <taxon>Panicinae</taxon>
        <taxon>Panicum</taxon>
        <taxon>Panicum sect. Hiantes</taxon>
    </lineage>
</organism>
<reference evidence="4 5" key="1">
    <citation type="submission" date="2020-05" db="EMBL/GenBank/DDBJ databases">
        <title>WGS assembly of Panicum virgatum.</title>
        <authorList>
            <person name="Lovell J.T."/>
            <person name="Jenkins J."/>
            <person name="Shu S."/>
            <person name="Juenger T.E."/>
            <person name="Schmutz J."/>
        </authorList>
    </citation>
    <scope>NUCLEOTIDE SEQUENCE [LARGE SCALE GENOMIC DNA]</scope>
    <source>
        <strain evidence="4">AP13</strain>
        <strain evidence="5">cv. AP13</strain>
    </source>
</reference>
<dbReference type="Pfam" id="PF04578">
    <property type="entry name" value="DUF594"/>
    <property type="match status" value="1"/>
</dbReference>
<dbReference type="Pfam" id="PF13968">
    <property type="entry name" value="DUF4220"/>
    <property type="match status" value="1"/>
</dbReference>
<feature type="compositionally biased region" description="Acidic residues" evidence="1">
    <location>
        <begin position="744"/>
        <end position="769"/>
    </location>
</feature>
<dbReference type="AlphaFoldDB" id="A0A8T0P3F7"/>
<keyword evidence="5" id="KW-1185">Reference proteome</keyword>
<feature type="transmembrane region" description="Helical" evidence="2">
    <location>
        <begin position="42"/>
        <end position="60"/>
    </location>
</feature>
<sequence>MVGYRRMGIMEQKLGNITATSLSHQLRDLWKSPRGTVVRIEALALLAIALSVFLAAIGSCRRWSNHWIVQKGVLAANVVSLSLGTYSIGLMQSSAVKSEVYPIWAVSLLTLFGCIDWITAYGLGNKNQLWNMLYQLCLYYGYVLLISISTISSDVGYIAIIMLSSITLLKGFHRSLALVLPRIQRDMIQMIEATMTGEVIDYSSTRGDDPDQLSFHGDFIGYRYVVHWPLDKSKAKFLPTVSSPGDVITIDKIHECSEVRFLSDVCLSFSLSHLLQRRFYRLHCAESKHWVAHKFVLEGLLLSRDGAIDYKRVFKVIEVELAFLYDTFFSSKAFLYYYDSKGATIWALASIMGICFVGVAAVIPGRRSTHTTHGGTIVVDTTTTDLTITLAILVSLALLQFFHLIRCWSSNWARVAFACDYIKNGKQLSCWMRLRRWIVGRIDSDKNHLWKNKLGQYSLIESISTTECKPLSVLGGCGYQICSRSLGILGLQYIEQAIRELWGVKTGDDTELHADVKTAIVDFIIKSKGKLHNWPSSWERDGWPVGSRFLFLPDHVVTIIRWHVATCYCELVMHKEGFAVRDEDVEETVKKNHGVATALSKYCAYLMVSAPRLLNRKDLGTKSVYNEVAHVARMSLHGVKDKLEAMRRLGQDDGSSDGSHIFHQGVALGKHLEAMSNRWEVLAEFWVGALLYAAPSDNVQEHMEYLAQGGEFITHLWALLSHAGILKWRGGSTDYDESPLVVGSEDDSESADASDGSEADSEPADDTESADASGQSAADPEPADASGRSAADPEPADGGGSSKD</sequence>
<evidence type="ECO:0000259" key="3">
    <source>
        <dbReference type="Pfam" id="PF13968"/>
    </source>
</evidence>
<feature type="domain" description="DUF4220" evidence="3">
    <location>
        <begin position="76"/>
        <end position="461"/>
    </location>
</feature>
<dbReference type="PANTHER" id="PTHR31325">
    <property type="entry name" value="OS01G0798800 PROTEIN-RELATED"/>
    <property type="match status" value="1"/>
</dbReference>
<comment type="caution">
    <text evidence="4">The sequence shown here is derived from an EMBL/GenBank/DDBJ whole genome shotgun (WGS) entry which is preliminary data.</text>
</comment>
<feature type="transmembrane region" description="Helical" evidence="2">
    <location>
        <begin position="132"/>
        <end position="151"/>
    </location>
</feature>
<evidence type="ECO:0000313" key="4">
    <source>
        <dbReference type="EMBL" id="KAG2556721.1"/>
    </source>
</evidence>
<dbReference type="Proteomes" id="UP000823388">
    <property type="component" value="Chromosome 8N"/>
</dbReference>